<feature type="region of interest" description="Disordered" evidence="1">
    <location>
        <begin position="130"/>
        <end position="153"/>
    </location>
</feature>
<sequence>MMRVMRGGVEQALLPSEISRELGEFSFEERHWGAATKMAAPTLELWDIVIVVSDDEEEMQAATGRLDSGGEMVNMPVLTQDGRMLHIIPSPYAMGVHEEQSSSLRLEQSVDKRKRLVAIRVPSIHRLEEMARSGATRLTSGEPSGPEFQEMQQ</sequence>
<name>A0AAV7TA31_PLEWA</name>
<dbReference type="Proteomes" id="UP001066276">
    <property type="component" value="Chromosome 4_1"/>
</dbReference>
<organism evidence="2 3">
    <name type="scientific">Pleurodeles waltl</name>
    <name type="common">Iberian ribbed newt</name>
    <dbReference type="NCBI Taxonomy" id="8319"/>
    <lineage>
        <taxon>Eukaryota</taxon>
        <taxon>Metazoa</taxon>
        <taxon>Chordata</taxon>
        <taxon>Craniata</taxon>
        <taxon>Vertebrata</taxon>
        <taxon>Euteleostomi</taxon>
        <taxon>Amphibia</taxon>
        <taxon>Batrachia</taxon>
        <taxon>Caudata</taxon>
        <taxon>Salamandroidea</taxon>
        <taxon>Salamandridae</taxon>
        <taxon>Pleurodelinae</taxon>
        <taxon>Pleurodeles</taxon>
    </lineage>
</organism>
<accession>A0AAV7TA31</accession>
<dbReference type="EMBL" id="JANPWB010000007">
    <property type="protein sequence ID" value="KAJ1173418.1"/>
    <property type="molecule type" value="Genomic_DNA"/>
</dbReference>
<dbReference type="AlphaFoldDB" id="A0AAV7TA31"/>
<gene>
    <name evidence="2" type="ORF">NDU88_005253</name>
</gene>
<evidence type="ECO:0000313" key="2">
    <source>
        <dbReference type="EMBL" id="KAJ1173418.1"/>
    </source>
</evidence>
<comment type="caution">
    <text evidence="2">The sequence shown here is derived from an EMBL/GenBank/DDBJ whole genome shotgun (WGS) entry which is preliminary data.</text>
</comment>
<evidence type="ECO:0000256" key="1">
    <source>
        <dbReference type="SAM" id="MobiDB-lite"/>
    </source>
</evidence>
<keyword evidence="3" id="KW-1185">Reference proteome</keyword>
<evidence type="ECO:0000313" key="3">
    <source>
        <dbReference type="Proteomes" id="UP001066276"/>
    </source>
</evidence>
<protein>
    <submittedName>
        <fullName evidence="2">Uncharacterized protein</fullName>
    </submittedName>
</protein>
<proteinExistence type="predicted"/>
<reference evidence="2" key="1">
    <citation type="journal article" date="2022" name="bioRxiv">
        <title>Sequencing and chromosome-scale assembly of the giantPleurodeles waltlgenome.</title>
        <authorList>
            <person name="Brown T."/>
            <person name="Elewa A."/>
            <person name="Iarovenko S."/>
            <person name="Subramanian E."/>
            <person name="Araus A.J."/>
            <person name="Petzold A."/>
            <person name="Susuki M."/>
            <person name="Suzuki K.-i.T."/>
            <person name="Hayashi T."/>
            <person name="Toyoda A."/>
            <person name="Oliveira C."/>
            <person name="Osipova E."/>
            <person name="Leigh N.D."/>
            <person name="Simon A."/>
            <person name="Yun M.H."/>
        </authorList>
    </citation>
    <scope>NUCLEOTIDE SEQUENCE</scope>
    <source>
        <strain evidence="2">20211129_DDA</strain>
        <tissue evidence="2">Liver</tissue>
    </source>
</reference>